<reference evidence="1 2" key="2">
    <citation type="submission" date="2008-10" db="EMBL/GenBank/DDBJ databases">
        <title>Draft genome sequence of Anaerococcus hydrogenalis (DSM 7454).</title>
        <authorList>
            <person name="Sudarsanam P."/>
            <person name="Ley R."/>
            <person name="Guruge J."/>
            <person name="Turnbaugh P.J."/>
            <person name="Mahowald M."/>
            <person name="Liep D."/>
            <person name="Gordon J."/>
        </authorList>
    </citation>
    <scope>NUCLEOTIDE SEQUENCE [LARGE SCALE GENOMIC DNA]</scope>
    <source>
        <strain evidence="1 2">DSM 7454</strain>
    </source>
</reference>
<organism evidence="1 2">
    <name type="scientific">Anaerococcus hydrogenalis DSM 7454</name>
    <dbReference type="NCBI Taxonomy" id="561177"/>
    <lineage>
        <taxon>Bacteria</taxon>
        <taxon>Bacillati</taxon>
        <taxon>Bacillota</taxon>
        <taxon>Tissierellia</taxon>
        <taxon>Tissierellales</taxon>
        <taxon>Peptoniphilaceae</taxon>
        <taxon>Anaerococcus</taxon>
    </lineage>
</organism>
<proteinExistence type="predicted"/>
<name>B6WB81_9FIRM</name>
<accession>B6WB81</accession>
<sequence length="40" mass="4732">MNIQKILIEKFKYKQNIKKDLSTRLEMGGCNIRIIAKGFF</sequence>
<evidence type="ECO:0000313" key="2">
    <source>
        <dbReference type="Proteomes" id="UP000005451"/>
    </source>
</evidence>
<dbReference type="AlphaFoldDB" id="B6WB81"/>
<gene>
    <name evidence="1" type="ORF">ANHYDRO_01862</name>
</gene>
<dbReference type="EMBL" id="ABXA01000044">
    <property type="protein sequence ID" value="EEB35350.1"/>
    <property type="molecule type" value="Genomic_DNA"/>
</dbReference>
<evidence type="ECO:0000313" key="1">
    <source>
        <dbReference type="EMBL" id="EEB35350.1"/>
    </source>
</evidence>
<comment type="caution">
    <text evidence="1">The sequence shown here is derived from an EMBL/GenBank/DDBJ whole genome shotgun (WGS) entry which is preliminary data.</text>
</comment>
<dbReference type="Proteomes" id="UP000005451">
    <property type="component" value="Unassembled WGS sequence"/>
</dbReference>
<reference evidence="1 2" key="1">
    <citation type="submission" date="2008-09" db="EMBL/GenBank/DDBJ databases">
        <authorList>
            <person name="Fulton L."/>
            <person name="Clifton S."/>
            <person name="Fulton B."/>
            <person name="Xu J."/>
            <person name="Minx P."/>
            <person name="Pepin K.H."/>
            <person name="Johnson M."/>
            <person name="Thiruvilangam P."/>
            <person name="Bhonagiri V."/>
            <person name="Nash W.E."/>
            <person name="Mardis E.R."/>
            <person name="Wilson R.K."/>
        </authorList>
    </citation>
    <scope>NUCLEOTIDE SEQUENCE [LARGE SCALE GENOMIC DNA]</scope>
    <source>
        <strain evidence="1 2">DSM 7454</strain>
    </source>
</reference>
<protein>
    <submittedName>
        <fullName evidence="1">Uncharacterized protein</fullName>
    </submittedName>
</protein>